<dbReference type="InterPro" id="IPR039425">
    <property type="entry name" value="RNA_pol_sigma-70-like"/>
</dbReference>
<dbReference type="Gene3D" id="1.10.1740.10">
    <property type="match status" value="1"/>
</dbReference>
<dbReference type="InterPro" id="IPR007627">
    <property type="entry name" value="RNA_pol_sigma70_r2"/>
</dbReference>
<evidence type="ECO:0000256" key="2">
    <source>
        <dbReference type="ARBA" id="ARBA00023015"/>
    </source>
</evidence>
<organism evidence="8 9">
    <name type="scientific">Saxibacter everestensis</name>
    <dbReference type="NCBI Taxonomy" id="2909229"/>
    <lineage>
        <taxon>Bacteria</taxon>
        <taxon>Bacillati</taxon>
        <taxon>Actinomycetota</taxon>
        <taxon>Actinomycetes</taxon>
        <taxon>Micrococcales</taxon>
        <taxon>Brevibacteriaceae</taxon>
        <taxon>Saxibacter</taxon>
    </lineage>
</organism>
<keyword evidence="2" id="KW-0805">Transcription regulation</keyword>
<dbReference type="Gene3D" id="1.10.10.10">
    <property type="entry name" value="Winged helix-like DNA-binding domain superfamily/Winged helix DNA-binding domain"/>
    <property type="match status" value="1"/>
</dbReference>
<evidence type="ECO:0000259" key="7">
    <source>
        <dbReference type="Pfam" id="PF08281"/>
    </source>
</evidence>
<evidence type="ECO:0000256" key="5">
    <source>
        <dbReference type="SAM" id="MobiDB-lite"/>
    </source>
</evidence>
<dbReference type="CDD" id="cd06171">
    <property type="entry name" value="Sigma70_r4"/>
    <property type="match status" value="1"/>
</dbReference>
<reference evidence="8 9" key="1">
    <citation type="submission" date="2023-05" db="EMBL/GenBank/DDBJ databases">
        <title>Lithophilousrod everest ZFBP1038 complete genpme.</title>
        <authorList>
            <person name="Tian M."/>
        </authorList>
    </citation>
    <scope>NUCLEOTIDE SEQUENCE [LARGE SCALE GENOMIC DNA]</scope>
    <source>
        <strain evidence="8 9">ZFBP1038</strain>
    </source>
</reference>
<dbReference type="Proteomes" id="UP001209083">
    <property type="component" value="Chromosome"/>
</dbReference>
<dbReference type="SUPFAM" id="SSF88659">
    <property type="entry name" value="Sigma3 and sigma4 domains of RNA polymerase sigma factors"/>
    <property type="match status" value="1"/>
</dbReference>
<dbReference type="NCBIfam" id="NF007228">
    <property type="entry name" value="PRK09646.1"/>
    <property type="match status" value="1"/>
</dbReference>
<sequence length="207" mass="23333">MDDSLRREKHRAGNGDAPTSSAPVHAEQQSLRDLLLLIAHGDRAAFEEFYDQTSARVYGLTVRILRDRALCQDVTQEVFLQVWQQAPHFNPTAGTPLAWLMTIAHRRAVDGVRSQQRSVDREQRFSNRNQTVEHDEVLDTVTSRDEAQSVQNCLGTLTDTQQESVKLAYYSGLTYRQVAERLGAALPTVKSRIRDGLIRLRECLGGS</sequence>
<comment type="similarity">
    <text evidence="1">Belongs to the sigma-70 factor family. ECF subfamily.</text>
</comment>
<dbReference type="InterPro" id="IPR013325">
    <property type="entry name" value="RNA_pol_sigma_r2"/>
</dbReference>
<gene>
    <name evidence="8" type="primary">sigK</name>
    <name evidence="8" type="ORF">LWF01_12185</name>
</gene>
<dbReference type="InterPro" id="IPR013249">
    <property type="entry name" value="RNA_pol_sigma70_r4_t2"/>
</dbReference>
<dbReference type="NCBIfam" id="TIGR02937">
    <property type="entry name" value="sigma70-ECF"/>
    <property type="match status" value="1"/>
</dbReference>
<evidence type="ECO:0000313" key="8">
    <source>
        <dbReference type="EMBL" id="WGW10870.1"/>
    </source>
</evidence>
<evidence type="ECO:0000256" key="1">
    <source>
        <dbReference type="ARBA" id="ARBA00010641"/>
    </source>
</evidence>
<feature type="domain" description="RNA polymerase sigma factor 70 region 4 type 2" evidence="7">
    <location>
        <begin position="148"/>
        <end position="200"/>
    </location>
</feature>
<dbReference type="RefSeq" id="WP_349637653.1">
    <property type="nucleotide sequence ID" value="NZ_CP090958.1"/>
</dbReference>
<dbReference type="PANTHER" id="PTHR43133">
    <property type="entry name" value="RNA POLYMERASE ECF-TYPE SIGMA FACTO"/>
    <property type="match status" value="1"/>
</dbReference>
<evidence type="ECO:0000313" key="9">
    <source>
        <dbReference type="Proteomes" id="UP001209083"/>
    </source>
</evidence>
<dbReference type="InterPro" id="IPR036388">
    <property type="entry name" value="WH-like_DNA-bd_sf"/>
</dbReference>
<name>A0ABY8QR11_9MICO</name>
<evidence type="ECO:0000259" key="6">
    <source>
        <dbReference type="Pfam" id="PF04542"/>
    </source>
</evidence>
<evidence type="ECO:0000256" key="4">
    <source>
        <dbReference type="ARBA" id="ARBA00023163"/>
    </source>
</evidence>
<dbReference type="EMBL" id="CP090958">
    <property type="protein sequence ID" value="WGW10870.1"/>
    <property type="molecule type" value="Genomic_DNA"/>
</dbReference>
<keyword evidence="9" id="KW-1185">Reference proteome</keyword>
<dbReference type="PANTHER" id="PTHR43133:SF66">
    <property type="entry name" value="ECF RNA POLYMERASE SIGMA FACTOR SIGK"/>
    <property type="match status" value="1"/>
</dbReference>
<accession>A0ABY8QR11</accession>
<proteinExistence type="inferred from homology"/>
<feature type="region of interest" description="Disordered" evidence="5">
    <location>
        <begin position="1"/>
        <end position="25"/>
    </location>
</feature>
<feature type="domain" description="RNA polymerase sigma-70 region 2" evidence="6">
    <location>
        <begin position="50"/>
        <end position="117"/>
    </location>
</feature>
<evidence type="ECO:0000256" key="3">
    <source>
        <dbReference type="ARBA" id="ARBA00023082"/>
    </source>
</evidence>
<dbReference type="InterPro" id="IPR014284">
    <property type="entry name" value="RNA_pol_sigma-70_dom"/>
</dbReference>
<keyword evidence="3" id="KW-0731">Sigma factor</keyword>
<keyword evidence="4" id="KW-0804">Transcription</keyword>
<dbReference type="Pfam" id="PF04542">
    <property type="entry name" value="Sigma70_r2"/>
    <property type="match status" value="1"/>
</dbReference>
<dbReference type="Pfam" id="PF08281">
    <property type="entry name" value="Sigma70_r4_2"/>
    <property type="match status" value="1"/>
</dbReference>
<dbReference type="InterPro" id="IPR013324">
    <property type="entry name" value="RNA_pol_sigma_r3/r4-like"/>
</dbReference>
<protein>
    <submittedName>
        <fullName evidence="8">ECF RNA polymerase sigma factor SigK</fullName>
    </submittedName>
</protein>
<dbReference type="SUPFAM" id="SSF88946">
    <property type="entry name" value="Sigma2 domain of RNA polymerase sigma factors"/>
    <property type="match status" value="1"/>
</dbReference>